<accession>A0A521CGA8</accession>
<dbReference type="RefSeq" id="WP_221929974.1">
    <property type="nucleotide sequence ID" value="NZ_FXTH01000006.1"/>
</dbReference>
<dbReference type="EMBL" id="FXTH01000006">
    <property type="protein sequence ID" value="SMO58468.1"/>
    <property type="molecule type" value="Genomic_DNA"/>
</dbReference>
<dbReference type="Proteomes" id="UP000317593">
    <property type="component" value="Unassembled WGS sequence"/>
</dbReference>
<evidence type="ECO:0000313" key="1">
    <source>
        <dbReference type="EMBL" id="SMO58468.1"/>
    </source>
</evidence>
<organism evidence="1 2">
    <name type="scientific">Fodinibius sediminis</name>
    <dbReference type="NCBI Taxonomy" id="1214077"/>
    <lineage>
        <taxon>Bacteria</taxon>
        <taxon>Pseudomonadati</taxon>
        <taxon>Balneolota</taxon>
        <taxon>Balneolia</taxon>
        <taxon>Balneolales</taxon>
        <taxon>Balneolaceae</taxon>
        <taxon>Fodinibius</taxon>
    </lineage>
</organism>
<name>A0A521CGA8_9BACT</name>
<sequence>MSNGFDLDAFEADLEDTLQRGCEAFRGKYRKELNELAGLSRSEIDAITPGITDLEKYDELMTVVKEASRVNLSQAQLKRIVEDLGSTAVVIARKVPSLGSFI</sequence>
<protein>
    <submittedName>
        <fullName evidence="1">Uncharacterized protein</fullName>
    </submittedName>
</protein>
<reference evidence="1 2" key="1">
    <citation type="submission" date="2017-05" db="EMBL/GenBank/DDBJ databases">
        <authorList>
            <person name="Varghese N."/>
            <person name="Submissions S."/>
        </authorList>
    </citation>
    <scope>NUCLEOTIDE SEQUENCE [LARGE SCALE GENOMIC DNA]</scope>
    <source>
        <strain evidence="1 2">DSM 21194</strain>
    </source>
</reference>
<keyword evidence="2" id="KW-1185">Reference proteome</keyword>
<proteinExistence type="predicted"/>
<evidence type="ECO:0000313" key="2">
    <source>
        <dbReference type="Proteomes" id="UP000317593"/>
    </source>
</evidence>
<gene>
    <name evidence="1" type="ORF">SAMN06265218_10651</name>
</gene>
<dbReference type="AlphaFoldDB" id="A0A521CGA8"/>